<dbReference type="PROSITE" id="PS51257">
    <property type="entry name" value="PROKAR_LIPOPROTEIN"/>
    <property type="match status" value="1"/>
</dbReference>
<evidence type="ECO:0000256" key="5">
    <source>
        <dbReference type="ARBA" id="ARBA00022807"/>
    </source>
</evidence>
<name>A0ABV6HIZ9_9SPHI</name>
<evidence type="ECO:0000256" key="2">
    <source>
        <dbReference type="ARBA" id="ARBA00022670"/>
    </source>
</evidence>
<evidence type="ECO:0000313" key="8">
    <source>
        <dbReference type="Proteomes" id="UP001589774"/>
    </source>
</evidence>
<accession>A0ABV6HIZ9</accession>
<dbReference type="Proteomes" id="UP001589774">
    <property type="component" value="Unassembled WGS sequence"/>
</dbReference>
<feature type="domain" description="NlpC/P60" evidence="6">
    <location>
        <begin position="78"/>
        <end position="200"/>
    </location>
</feature>
<dbReference type="Gene3D" id="3.90.1720.10">
    <property type="entry name" value="endopeptidase domain like (from Nostoc punctiforme)"/>
    <property type="match status" value="1"/>
</dbReference>
<keyword evidence="2" id="KW-0645">Protease</keyword>
<dbReference type="RefSeq" id="WP_130857377.1">
    <property type="nucleotide sequence ID" value="NZ_JBHLWO010000002.1"/>
</dbReference>
<comment type="caution">
    <text evidence="7">The sequence shown here is derived from an EMBL/GenBank/DDBJ whole genome shotgun (WGS) entry which is preliminary data.</text>
</comment>
<dbReference type="PANTHER" id="PTHR47360:SF1">
    <property type="entry name" value="ENDOPEPTIDASE NLPC-RELATED"/>
    <property type="match status" value="1"/>
</dbReference>
<dbReference type="PANTHER" id="PTHR47360">
    <property type="entry name" value="MUREIN DD-ENDOPEPTIDASE MEPS/MUREIN LD-CARBOXYPEPTIDASE"/>
    <property type="match status" value="1"/>
</dbReference>
<reference evidence="7 8" key="1">
    <citation type="submission" date="2024-09" db="EMBL/GenBank/DDBJ databases">
        <authorList>
            <person name="Sun Q."/>
            <person name="Mori K."/>
        </authorList>
    </citation>
    <scope>NUCLEOTIDE SEQUENCE [LARGE SCALE GENOMIC DNA]</scope>
    <source>
        <strain evidence="7 8">CCM 7765</strain>
    </source>
</reference>
<dbReference type="Pfam" id="PF00877">
    <property type="entry name" value="NLPC_P60"/>
    <property type="match status" value="1"/>
</dbReference>
<evidence type="ECO:0000259" key="6">
    <source>
        <dbReference type="PROSITE" id="PS51935"/>
    </source>
</evidence>
<keyword evidence="5" id="KW-0788">Thiol protease</keyword>
<organism evidence="7 8">
    <name type="scientific">Olivibacter oleidegradans</name>
    <dbReference type="NCBI Taxonomy" id="760123"/>
    <lineage>
        <taxon>Bacteria</taxon>
        <taxon>Pseudomonadati</taxon>
        <taxon>Bacteroidota</taxon>
        <taxon>Sphingobacteriia</taxon>
        <taxon>Sphingobacteriales</taxon>
        <taxon>Sphingobacteriaceae</taxon>
        <taxon>Olivibacter</taxon>
    </lineage>
</organism>
<evidence type="ECO:0000256" key="3">
    <source>
        <dbReference type="ARBA" id="ARBA00022729"/>
    </source>
</evidence>
<dbReference type="InterPro" id="IPR038765">
    <property type="entry name" value="Papain-like_cys_pep_sf"/>
</dbReference>
<dbReference type="InterPro" id="IPR000064">
    <property type="entry name" value="NLP_P60_dom"/>
</dbReference>
<keyword evidence="8" id="KW-1185">Reference proteome</keyword>
<comment type="similarity">
    <text evidence="1">Belongs to the peptidase C40 family.</text>
</comment>
<gene>
    <name evidence="7" type="ORF">ACFFI0_11190</name>
</gene>
<keyword evidence="3" id="KW-0732">Signal</keyword>
<dbReference type="PROSITE" id="PS51935">
    <property type="entry name" value="NLPC_P60"/>
    <property type="match status" value="1"/>
</dbReference>
<keyword evidence="4" id="KW-0378">Hydrolase</keyword>
<evidence type="ECO:0000313" key="7">
    <source>
        <dbReference type="EMBL" id="MFC0318879.1"/>
    </source>
</evidence>
<proteinExistence type="inferred from homology"/>
<evidence type="ECO:0000256" key="4">
    <source>
        <dbReference type="ARBA" id="ARBA00022801"/>
    </source>
</evidence>
<protein>
    <submittedName>
        <fullName evidence="7">NlpC/P60 family protein</fullName>
    </submittedName>
</protein>
<dbReference type="InterPro" id="IPR052062">
    <property type="entry name" value="Murein_DD/LD_carboxypeptidase"/>
</dbReference>
<sequence length="200" mass="22197">MRLPIQNITFILLAIILMGMLTSCLSRRRATSSVLKRENYHRKKGDILTDVSGTSGFYVSSGNLLTDYAGLLGVETSELKNEKLYRFINDWIGTPYAYGGTTKNGIDCSGFAAILISEIYGKSLPRSSEDQANAVKRKYERQLKEGDLVFFSFGGSSINHVGVYLHNGRFVHASTSKGVIISNLKDGWYYKSFKRAGAVK</sequence>
<evidence type="ECO:0000256" key="1">
    <source>
        <dbReference type="ARBA" id="ARBA00007074"/>
    </source>
</evidence>
<dbReference type="SUPFAM" id="SSF54001">
    <property type="entry name" value="Cysteine proteinases"/>
    <property type="match status" value="1"/>
</dbReference>
<dbReference type="EMBL" id="JBHLWO010000002">
    <property type="protein sequence ID" value="MFC0318879.1"/>
    <property type="molecule type" value="Genomic_DNA"/>
</dbReference>